<reference evidence="1" key="1">
    <citation type="submission" date="2020-10" db="EMBL/GenBank/DDBJ databases">
        <authorList>
            <person name="Gilroy R."/>
        </authorList>
    </citation>
    <scope>NUCLEOTIDE SEQUENCE</scope>
    <source>
        <strain evidence="1">CHK121-14286</strain>
    </source>
</reference>
<proteinExistence type="predicted"/>
<evidence type="ECO:0000313" key="1">
    <source>
        <dbReference type="EMBL" id="HIR66299.1"/>
    </source>
</evidence>
<accession>A0A9D1E538</accession>
<protein>
    <submittedName>
        <fullName evidence="1">DUF1292 domain-containing protein</fullName>
    </submittedName>
</protein>
<gene>
    <name evidence="1" type="ORF">IAC95_05420</name>
</gene>
<dbReference type="EMBL" id="DVHL01000044">
    <property type="protein sequence ID" value="HIR66299.1"/>
    <property type="molecule type" value="Genomic_DNA"/>
</dbReference>
<sequence>MAEKKNHECDCEMEHKHTCDCQHDDHDCDCHHDHDCDCGCETEDDLVILQDEDGNDVSYHYVYNMEHDGKEYVFLQAVDCDEDEDGIEIFSLQTTEENGEYFDLLDPVDDDLYDVLYNKLIEVAQQEDDCDCDCDSDCEDK</sequence>
<organism evidence="1 2">
    <name type="scientific">Candidatus Fimimonas gallinarum</name>
    <dbReference type="NCBI Taxonomy" id="2840821"/>
    <lineage>
        <taxon>Bacteria</taxon>
        <taxon>Pseudomonadati</taxon>
        <taxon>Myxococcota</taxon>
        <taxon>Myxococcia</taxon>
        <taxon>Myxococcales</taxon>
        <taxon>Cystobacterineae</taxon>
        <taxon>Myxococcaceae</taxon>
        <taxon>Myxococcaceae incertae sedis</taxon>
        <taxon>Candidatus Fimimonas</taxon>
    </lineage>
</organism>
<dbReference type="AlphaFoldDB" id="A0A9D1E538"/>
<dbReference type="Pfam" id="PF06949">
    <property type="entry name" value="DUF1292"/>
    <property type="match status" value="1"/>
</dbReference>
<name>A0A9D1E538_9BACT</name>
<evidence type="ECO:0000313" key="2">
    <source>
        <dbReference type="Proteomes" id="UP000824200"/>
    </source>
</evidence>
<dbReference type="Proteomes" id="UP000824200">
    <property type="component" value="Unassembled WGS sequence"/>
</dbReference>
<reference evidence="1" key="2">
    <citation type="journal article" date="2021" name="PeerJ">
        <title>Extensive microbial diversity within the chicken gut microbiome revealed by metagenomics and culture.</title>
        <authorList>
            <person name="Gilroy R."/>
            <person name="Ravi A."/>
            <person name="Getino M."/>
            <person name="Pursley I."/>
            <person name="Horton D.L."/>
            <person name="Alikhan N.F."/>
            <person name="Baker D."/>
            <person name="Gharbi K."/>
            <person name="Hall N."/>
            <person name="Watson M."/>
            <person name="Adriaenssens E.M."/>
            <person name="Foster-Nyarko E."/>
            <person name="Jarju S."/>
            <person name="Secka A."/>
            <person name="Antonio M."/>
            <person name="Oren A."/>
            <person name="Chaudhuri R.R."/>
            <person name="La Ragione R."/>
            <person name="Hildebrand F."/>
            <person name="Pallen M.J."/>
        </authorList>
    </citation>
    <scope>NUCLEOTIDE SEQUENCE</scope>
    <source>
        <strain evidence="1">CHK121-14286</strain>
    </source>
</reference>
<dbReference type="InterPro" id="IPR009711">
    <property type="entry name" value="UPF0473"/>
</dbReference>
<comment type="caution">
    <text evidence="1">The sequence shown here is derived from an EMBL/GenBank/DDBJ whole genome shotgun (WGS) entry which is preliminary data.</text>
</comment>